<accession>A0A495EDN9</accession>
<comment type="similarity">
    <text evidence="3">Belongs to the glycosyl hydrolase 5 (cellulase A) family.</text>
</comment>
<evidence type="ECO:0000313" key="6">
    <source>
        <dbReference type="Proteomes" id="UP000269412"/>
    </source>
</evidence>
<evidence type="ECO:0000259" key="4">
    <source>
        <dbReference type="Pfam" id="PF00150"/>
    </source>
</evidence>
<dbReference type="RefSeq" id="WP_121064540.1">
    <property type="nucleotide sequence ID" value="NZ_RBIQ01000007.1"/>
</dbReference>
<organism evidence="5 6">
    <name type="scientific">Maribacter vaceletii</name>
    <dbReference type="NCBI Taxonomy" id="1206816"/>
    <lineage>
        <taxon>Bacteria</taxon>
        <taxon>Pseudomonadati</taxon>
        <taxon>Bacteroidota</taxon>
        <taxon>Flavobacteriia</taxon>
        <taxon>Flavobacteriales</taxon>
        <taxon>Flavobacteriaceae</taxon>
        <taxon>Maribacter</taxon>
    </lineage>
</organism>
<evidence type="ECO:0000256" key="2">
    <source>
        <dbReference type="ARBA" id="ARBA00023295"/>
    </source>
</evidence>
<evidence type="ECO:0000256" key="3">
    <source>
        <dbReference type="RuleBase" id="RU361153"/>
    </source>
</evidence>
<dbReference type="GO" id="GO:0004553">
    <property type="term" value="F:hydrolase activity, hydrolyzing O-glycosyl compounds"/>
    <property type="evidence" value="ECO:0007669"/>
    <property type="project" value="InterPro"/>
</dbReference>
<dbReference type="Proteomes" id="UP000269412">
    <property type="component" value="Unassembled WGS sequence"/>
</dbReference>
<keyword evidence="1 3" id="KW-0378">Hydrolase</keyword>
<gene>
    <name evidence="5" type="ORF">CLV91_0997</name>
</gene>
<comment type="caution">
    <text evidence="5">The sequence shown here is derived from an EMBL/GenBank/DDBJ whole genome shotgun (WGS) entry which is preliminary data.</text>
</comment>
<keyword evidence="2 3" id="KW-0326">Glycosidase</keyword>
<dbReference type="AlphaFoldDB" id="A0A495EDN9"/>
<name>A0A495EDN9_9FLAO</name>
<dbReference type="Gene3D" id="3.20.20.80">
    <property type="entry name" value="Glycosidases"/>
    <property type="match status" value="1"/>
</dbReference>
<dbReference type="InterPro" id="IPR017853">
    <property type="entry name" value="GH"/>
</dbReference>
<keyword evidence="6" id="KW-1185">Reference proteome</keyword>
<dbReference type="GO" id="GO:0000272">
    <property type="term" value="P:polysaccharide catabolic process"/>
    <property type="evidence" value="ECO:0007669"/>
    <property type="project" value="InterPro"/>
</dbReference>
<dbReference type="SUPFAM" id="SSF51445">
    <property type="entry name" value="(Trans)glycosidases"/>
    <property type="match status" value="1"/>
</dbReference>
<reference evidence="5 6" key="1">
    <citation type="submission" date="2018-10" db="EMBL/GenBank/DDBJ databases">
        <title>Genomic Encyclopedia of Archaeal and Bacterial Type Strains, Phase II (KMG-II): from individual species to whole genera.</title>
        <authorList>
            <person name="Goeker M."/>
        </authorList>
    </citation>
    <scope>NUCLEOTIDE SEQUENCE [LARGE SCALE GENOMIC DNA]</scope>
    <source>
        <strain evidence="5 6">DSM 25230</strain>
    </source>
</reference>
<dbReference type="EMBL" id="RBIQ01000007">
    <property type="protein sequence ID" value="RKR14916.1"/>
    <property type="molecule type" value="Genomic_DNA"/>
</dbReference>
<feature type="domain" description="Glycoside hydrolase family 5" evidence="4">
    <location>
        <begin position="48"/>
        <end position="309"/>
    </location>
</feature>
<sequence>MNKSNLVVLLAIILLLSSCSETKGQKKAVIDIAFTKANKLDFSFIGHGVQWSAYPHADSKDAEWGFLMTNEKWEELYKRLDFVKPNIIRVMDVSTWRYYKGLDKNKQPILDFNTQEIKSLYKLLDYCQDRKIKVLFGEWGAPGLWNLDETIPEIERADDPRWIGMIVKYLKHLILEKGYTCIQYYNLVNEPNGYWASTDGDWEQWKSGYIQLNKALKTSGLHKYVSLSGPDAVTQWNHPSHPKKAHDWVYSTVTDLDSITGLYDFHIYADQDLIRTGNFVSYLEPFTSEINKTKKPLVLGELGMKYSGALKEENRKRGEEDSHAGPDDSSMFVYDYFYGVDMADAAIQSMLAGVGGTIAWDLDDAMHTVGDLGEKNQLKKWGMWNILAEEFGDLEVDKKPRPWSYTWTLLCNLFPPESTIYKPEFSIKNDSIRSVAMTSKNQFTMALVNQSKSVKNIHLETDLLEENTPLYLYEYSEINRPINSEGFPIVSKNIEEELTVEVKSNSVIFLSTIVIK</sequence>
<evidence type="ECO:0000313" key="5">
    <source>
        <dbReference type="EMBL" id="RKR14916.1"/>
    </source>
</evidence>
<evidence type="ECO:0000256" key="1">
    <source>
        <dbReference type="ARBA" id="ARBA00022801"/>
    </source>
</evidence>
<dbReference type="Pfam" id="PF00150">
    <property type="entry name" value="Cellulase"/>
    <property type="match status" value="1"/>
</dbReference>
<protein>
    <submittedName>
        <fullName evidence="5">Cellulase (Glycosyl hydrolase family 5)</fullName>
    </submittedName>
</protein>
<dbReference type="PROSITE" id="PS51257">
    <property type="entry name" value="PROKAR_LIPOPROTEIN"/>
    <property type="match status" value="1"/>
</dbReference>
<dbReference type="InterPro" id="IPR001547">
    <property type="entry name" value="Glyco_hydro_5"/>
</dbReference>
<proteinExistence type="inferred from homology"/>
<dbReference type="OrthoDB" id="781226at2"/>